<accession>A0ABC8EDV9</accession>
<dbReference type="Pfam" id="PF03796">
    <property type="entry name" value="DnaB_C"/>
    <property type="match status" value="1"/>
</dbReference>
<dbReference type="AlphaFoldDB" id="A0ABC8EDV9"/>
<organism evidence="2 3">
    <name type="scientific">Clostridium tetani</name>
    <dbReference type="NCBI Taxonomy" id="1513"/>
    <lineage>
        <taxon>Bacteria</taxon>
        <taxon>Bacillati</taxon>
        <taxon>Bacillota</taxon>
        <taxon>Clostridia</taxon>
        <taxon>Eubacteriales</taxon>
        <taxon>Clostridiaceae</taxon>
        <taxon>Clostridium</taxon>
    </lineage>
</organism>
<dbReference type="InterPro" id="IPR035901">
    <property type="entry name" value="GIY-YIG_endonuc_sf"/>
</dbReference>
<dbReference type="InterPro" id="IPR007694">
    <property type="entry name" value="DNA_helicase_DnaB-like_C"/>
</dbReference>
<dbReference type="EMBL" id="AP026818">
    <property type="protein sequence ID" value="BDR81035.1"/>
    <property type="molecule type" value="Genomic_DNA"/>
</dbReference>
<protein>
    <recommendedName>
        <fullName evidence="1">GIY-YIG domain-containing protein</fullName>
    </recommendedName>
</protein>
<gene>
    <name evidence="2" type="ORF">K234311028_12810</name>
</gene>
<dbReference type="Proteomes" id="UP001321763">
    <property type="component" value="Chromosome"/>
</dbReference>
<dbReference type="InterPro" id="IPR000305">
    <property type="entry name" value="GIY-YIG_endonuc"/>
</dbReference>
<dbReference type="PANTHER" id="PTHR30153:SF2">
    <property type="entry name" value="REPLICATIVE DNA HELICASE"/>
    <property type="match status" value="1"/>
</dbReference>
<dbReference type="SMART" id="SM00465">
    <property type="entry name" value="GIYc"/>
    <property type="match status" value="1"/>
</dbReference>
<reference evidence="2 3" key="1">
    <citation type="submission" date="2022-09" db="EMBL/GenBank/DDBJ databases">
        <title>complete genome sequences of Clostridium tetani str. KHSU-234311-028 isolated from soil.</title>
        <authorList>
            <person name="Sekizuka T."/>
            <person name="Shitada C."/>
            <person name="Takahashi M."/>
            <person name="Kuroda M."/>
        </authorList>
    </citation>
    <scope>NUCLEOTIDE SEQUENCE [LARGE SCALE GENOMIC DNA]</scope>
    <source>
        <strain evidence="2 3">KHSU-234311-028</strain>
    </source>
</reference>
<dbReference type="Gene3D" id="3.40.50.300">
    <property type="entry name" value="P-loop containing nucleotide triphosphate hydrolases"/>
    <property type="match status" value="1"/>
</dbReference>
<dbReference type="RefSeq" id="WP_317724991.1">
    <property type="nucleotide sequence ID" value="NZ_AP026818.1"/>
</dbReference>
<evidence type="ECO:0000259" key="1">
    <source>
        <dbReference type="PROSITE" id="PS50164"/>
    </source>
</evidence>
<proteinExistence type="predicted"/>
<evidence type="ECO:0000313" key="2">
    <source>
        <dbReference type="EMBL" id="BDR81035.1"/>
    </source>
</evidence>
<evidence type="ECO:0000313" key="3">
    <source>
        <dbReference type="Proteomes" id="UP001321763"/>
    </source>
</evidence>
<dbReference type="SUPFAM" id="SSF52540">
    <property type="entry name" value="P-loop containing nucleoside triphosphate hydrolases"/>
    <property type="match status" value="1"/>
</dbReference>
<dbReference type="Pfam" id="PF01541">
    <property type="entry name" value="GIY-YIG"/>
    <property type="match status" value="1"/>
</dbReference>
<sequence length="399" mass="47037">MNNKFYIYRFLDKNDDILYIGRTNDINRRLLKEHFTSLGHLPIECYKFIEKIQYAKFENESEDVAYEAILINKLRPKYNIQFKDCGNFNVVLPKFQWIDFELPYEYCLQYLKNRKDKVQSVKDFIINQAENLSLDKPFDSQLIKTGFRPFDEINPIRNTDFILVAGDSFSGKTTYALNICKFVATNLNKKVLYVNLREDANSLTDKLISSKSNIPLERIKRRLFTDEDIILYSNAVNELYDSNIQFTNLKYEDKNIDKIINVIKSSPYDLIIIDDLQSIVNNKNEYIKDKTIDIMQKLKSFTLDIMTPLILVTEISSKSLILRNDHCPRLSDFQYDSMKMFPDIIKLLYRKEIYNDDTLRQEDKNILEVNVAKSCFGSGYTMRFAFLEKMFTIGHIAKE</sequence>
<name>A0ABC8EDV9_CLOTA</name>
<dbReference type="Gene3D" id="3.40.1440.10">
    <property type="entry name" value="GIY-YIG endonuclease"/>
    <property type="match status" value="1"/>
</dbReference>
<dbReference type="InterPro" id="IPR027417">
    <property type="entry name" value="P-loop_NTPase"/>
</dbReference>
<feature type="domain" description="GIY-YIG" evidence="1">
    <location>
        <begin position="3"/>
        <end position="80"/>
    </location>
</feature>
<dbReference type="SUPFAM" id="SSF82771">
    <property type="entry name" value="GIY-YIG endonuclease"/>
    <property type="match status" value="1"/>
</dbReference>
<dbReference type="PROSITE" id="PS50164">
    <property type="entry name" value="GIY_YIG"/>
    <property type="match status" value="1"/>
</dbReference>
<dbReference type="PANTHER" id="PTHR30153">
    <property type="entry name" value="REPLICATIVE DNA HELICASE DNAB"/>
    <property type="match status" value="1"/>
</dbReference>